<comment type="caution">
    <text evidence="3">The sequence shown here is derived from an EMBL/GenBank/DDBJ whole genome shotgun (WGS) entry which is preliminary data.</text>
</comment>
<dbReference type="Proteomes" id="UP000095131">
    <property type="component" value="Unassembled WGS sequence"/>
</dbReference>
<evidence type="ECO:0000313" key="4">
    <source>
        <dbReference type="Proteomes" id="UP000095131"/>
    </source>
</evidence>
<dbReference type="EMBL" id="MDCJ01000007">
    <property type="protein sequence ID" value="ODS04464.1"/>
    <property type="molecule type" value="Genomic_DNA"/>
</dbReference>
<dbReference type="PANTHER" id="PTHR34580">
    <property type="match status" value="1"/>
</dbReference>
<dbReference type="InterPro" id="IPR059020">
    <property type="entry name" value="CapW_CTD"/>
</dbReference>
<accession>A0A1E3WF87</accession>
<dbReference type="InterPro" id="IPR026881">
    <property type="entry name" value="WYL_dom"/>
</dbReference>
<dbReference type="PROSITE" id="PS52050">
    <property type="entry name" value="WYL"/>
    <property type="match status" value="1"/>
</dbReference>
<dbReference type="InterPro" id="IPR051534">
    <property type="entry name" value="CBASS_pafABC_assoc_protein"/>
</dbReference>
<evidence type="ECO:0000313" key="3">
    <source>
        <dbReference type="EMBL" id="ODS04464.1"/>
    </source>
</evidence>
<evidence type="ECO:0000259" key="1">
    <source>
        <dbReference type="Pfam" id="PF13280"/>
    </source>
</evidence>
<gene>
    <name evidence="3" type="ORF">VSF3289_03603</name>
</gene>
<name>A0A1E3WF87_9VIBR</name>
<organism evidence="3 4">
    <name type="scientific">Vibrio scophthalmi</name>
    <dbReference type="NCBI Taxonomy" id="45658"/>
    <lineage>
        <taxon>Bacteria</taxon>
        <taxon>Pseudomonadati</taxon>
        <taxon>Pseudomonadota</taxon>
        <taxon>Gammaproteobacteria</taxon>
        <taxon>Vibrionales</taxon>
        <taxon>Vibrionaceae</taxon>
        <taxon>Vibrio</taxon>
    </lineage>
</organism>
<dbReference type="AlphaFoldDB" id="A0A1E3WF87"/>
<feature type="domain" description="WYL" evidence="1">
    <location>
        <begin position="29"/>
        <end position="95"/>
    </location>
</feature>
<dbReference type="PATRIC" id="fig|45658.8.peg.3559"/>
<dbReference type="Pfam" id="PF13280">
    <property type="entry name" value="WYL"/>
    <property type="match status" value="1"/>
</dbReference>
<evidence type="ECO:0000259" key="2">
    <source>
        <dbReference type="Pfam" id="PF26107"/>
    </source>
</evidence>
<sequence>MTVTFDQLDMGFENTEMIRPVTRNIAPEIWRPLVQAIREKKRVDISYTSLKNGEVVERIISPHTLVCTPLRWHVRAYCEHSNDYRDFVLSRIHDIPEVNNCTIYGKASDTLWNTEVNIELVPDAHFNEKQKSVIEKDYGMSDGVLSIATNASLIRYVLDSYNIDIHLQKSNPQCQQIMLGNMDELRPYLLF</sequence>
<protein>
    <submittedName>
        <fullName evidence="3">Uncharacterized protein</fullName>
    </submittedName>
</protein>
<dbReference type="Pfam" id="PF26107">
    <property type="entry name" value="BrxR_CTD"/>
    <property type="match status" value="1"/>
</dbReference>
<dbReference type="PANTHER" id="PTHR34580:SF3">
    <property type="entry name" value="PROTEIN PAFB"/>
    <property type="match status" value="1"/>
</dbReference>
<feature type="domain" description="DNA-binding transcriptional repressor CapW C-terminal dimerisation" evidence="2">
    <location>
        <begin position="116"/>
        <end position="185"/>
    </location>
</feature>
<proteinExistence type="predicted"/>
<reference evidence="3 4" key="1">
    <citation type="submission" date="2016-08" db="EMBL/GenBank/DDBJ databases">
        <title>Genome sequencing of Vibrio scophthalmi strain FP3289, an isolated from Paralichthys olivaceus.</title>
        <authorList>
            <person name="Han H.-J."/>
        </authorList>
    </citation>
    <scope>NUCLEOTIDE SEQUENCE [LARGE SCALE GENOMIC DNA]</scope>
    <source>
        <strain evidence="3 4">FP3289</strain>
    </source>
</reference>